<dbReference type="PROSITE" id="PS51352">
    <property type="entry name" value="THIOREDOXIN_2"/>
    <property type="match status" value="1"/>
</dbReference>
<comment type="miscellaneous">
    <text evidence="8">The active site is a conserved redox-active cysteine residue, the peroxidatic cysteine (C(P)), which makes the nucleophilic attack on the peroxide substrate. The peroxide oxidizes the C(P)-SH to cysteine sulfenic acid (C(P)-SOH), which then reacts with another cysteine residue, the resolving cysteine (C(R)), to form a disulfide bridge. The disulfide is subsequently reduced by an appropriate electron donor to complete the catalytic cycle. Although the primary sequence of this enzyme is similar to those of the 1-Cys Prx6 enzymes, its catalytic properties resemble those of the typical 2-Cys Prxs and C(R) is provided by the other dimeric subunit to form an intersubunit disulfide. The disulfide is subsequently reduced by thioredoxin.</text>
</comment>
<dbReference type="PIRSF" id="PIRSF000239">
    <property type="entry name" value="AHPC"/>
    <property type="match status" value="1"/>
</dbReference>
<feature type="disulfide bond" description="Alternate" evidence="8">
    <location>
        <begin position="203"/>
        <end position="209"/>
    </location>
</feature>
<evidence type="ECO:0000256" key="4">
    <source>
        <dbReference type="ARBA" id="ARBA00023002"/>
    </source>
</evidence>
<dbReference type="InterPro" id="IPR036249">
    <property type="entry name" value="Thioredoxin-like_sf"/>
</dbReference>
<feature type="disulfide bond" description="Interchain (with Cys-209); in linked form" evidence="8">
    <location>
        <position position="48"/>
    </location>
</feature>
<protein>
    <recommendedName>
        <fullName evidence="8">Peroxiredoxin</fullName>
        <ecNumber evidence="8">1.11.1.24</ecNumber>
    </recommendedName>
    <alternativeName>
        <fullName evidence="8">Thioredoxin peroxidase</fullName>
    </alternativeName>
    <alternativeName>
        <fullName evidence="8">Thioredoxin-dependent peroxiredoxin</fullName>
    </alternativeName>
</protein>
<dbReference type="InterPro" id="IPR019479">
    <property type="entry name" value="Peroxiredoxin_C"/>
</dbReference>
<dbReference type="InterPro" id="IPR024706">
    <property type="entry name" value="Peroxiredoxin_AhpC-typ"/>
</dbReference>
<dbReference type="Pfam" id="PF10417">
    <property type="entry name" value="1-cysPrx_C"/>
    <property type="match status" value="1"/>
</dbReference>
<reference evidence="11" key="1">
    <citation type="journal article" date="2020" name="ISME J.">
        <title>Gammaproteobacteria mediating utilization of methyl-, sulfur- and petroleum organic compounds in deep ocean hydrothermal plumes.</title>
        <authorList>
            <person name="Zhou Z."/>
            <person name="Liu Y."/>
            <person name="Pan J."/>
            <person name="Cron B.R."/>
            <person name="Toner B.M."/>
            <person name="Anantharaman K."/>
            <person name="Breier J.A."/>
            <person name="Dick G.J."/>
            <person name="Li M."/>
        </authorList>
    </citation>
    <scope>NUCLEOTIDE SEQUENCE</scope>
    <source>
        <strain evidence="11">SZUA-1435</strain>
    </source>
</reference>
<evidence type="ECO:0000313" key="11">
    <source>
        <dbReference type="EMBL" id="HIP57102.1"/>
    </source>
</evidence>
<dbReference type="GO" id="GO:0008379">
    <property type="term" value="F:thioredoxin peroxidase activity"/>
    <property type="evidence" value="ECO:0007669"/>
    <property type="project" value="TreeGrafter"/>
</dbReference>
<evidence type="ECO:0000256" key="5">
    <source>
        <dbReference type="ARBA" id="ARBA00023284"/>
    </source>
</evidence>
<keyword evidence="2 8" id="KW-0575">Peroxidase</keyword>
<gene>
    <name evidence="11" type="ORF">EYH02_03420</name>
</gene>
<keyword evidence="3 8" id="KW-0049">Antioxidant</keyword>
<name>A0A832YYZ1_9CREN</name>
<evidence type="ECO:0000256" key="9">
    <source>
        <dbReference type="PIRSR" id="PIRSR000239-1"/>
    </source>
</evidence>
<dbReference type="FunFam" id="3.40.30.10:FF:000011">
    <property type="entry name" value="Peroxiredoxin PRX1"/>
    <property type="match status" value="1"/>
</dbReference>
<organism evidence="11 12">
    <name type="scientific">Ignisphaera aggregans</name>
    <dbReference type="NCBI Taxonomy" id="334771"/>
    <lineage>
        <taxon>Archaea</taxon>
        <taxon>Thermoproteota</taxon>
        <taxon>Thermoprotei</taxon>
        <taxon>Desulfurococcales</taxon>
        <taxon>Desulfurococcaceae</taxon>
        <taxon>Ignisphaera</taxon>
    </lineage>
</organism>
<feature type="disulfide bond" description="Interchain (with Cys-48); in linked form" evidence="8">
    <location>
        <position position="209"/>
    </location>
</feature>
<keyword evidence="8" id="KW-1015">Disulfide bond</keyword>
<keyword evidence="4 8" id="KW-0560">Oxidoreductase</keyword>
<feature type="active site" description="Cysteine sulfenic acid (-SOH) intermediate" evidence="8">
    <location>
        <position position="48"/>
    </location>
</feature>
<evidence type="ECO:0000256" key="1">
    <source>
        <dbReference type="ARBA" id="ARBA00022490"/>
    </source>
</evidence>
<comment type="catalytic activity">
    <reaction evidence="8">
        <text>a hydroperoxide + [thioredoxin]-dithiol = an alcohol + [thioredoxin]-disulfide + H2O</text>
        <dbReference type="Rhea" id="RHEA:62620"/>
        <dbReference type="Rhea" id="RHEA-COMP:10698"/>
        <dbReference type="Rhea" id="RHEA-COMP:10700"/>
        <dbReference type="ChEBI" id="CHEBI:15377"/>
        <dbReference type="ChEBI" id="CHEBI:29950"/>
        <dbReference type="ChEBI" id="CHEBI:30879"/>
        <dbReference type="ChEBI" id="CHEBI:35924"/>
        <dbReference type="ChEBI" id="CHEBI:50058"/>
        <dbReference type="EC" id="1.11.1.24"/>
    </reaction>
</comment>
<dbReference type="GO" id="GO:0033554">
    <property type="term" value="P:cellular response to stress"/>
    <property type="evidence" value="ECO:0007669"/>
    <property type="project" value="TreeGrafter"/>
</dbReference>
<feature type="active site" description="Cysteine sulfenic acid (-SOH) intermediate; for peroxidase activity" evidence="9">
    <location>
        <position position="48"/>
    </location>
</feature>
<dbReference type="PANTHER" id="PTHR10681">
    <property type="entry name" value="THIOREDOXIN PEROXIDASE"/>
    <property type="match status" value="1"/>
</dbReference>
<dbReference type="InterPro" id="IPR050217">
    <property type="entry name" value="Peroxiredoxin"/>
</dbReference>
<comment type="subunit">
    <text evidence="7 8">Homodecamer. Pentamer of dimers that assemble into a ring structure.</text>
</comment>
<dbReference type="SUPFAM" id="SSF52833">
    <property type="entry name" value="Thioredoxin-like"/>
    <property type="match status" value="1"/>
</dbReference>
<keyword evidence="5 8" id="KW-0676">Redox-active center</keyword>
<dbReference type="GO" id="GO:0045454">
    <property type="term" value="P:cell redox homeostasis"/>
    <property type="evidence" value="ECO:0007669"/>
    <property type="project" value="TreeGrafter"/>
</dbReference>
<comment type="caution">
    <text evidence="11">The sequence shown here is derived from an EMBL/GenBank/DDBJ whole genome shotgun (WGS) entry which is preliminary data.</text>
</comment>
<keyword evidence="1 8" id="KW-0963">Cytoplasm</keyword>
<comment type="subcellular location">
    <subcellularLocation>
        <location evidence="8">Cytoplasm</location>
    </subcellularLocation>
</comment>
<dbReference type="InterPro" id="IPR013766">
    <property type="entry name" value="Thioredoxin_domain"/>
</dbReference>
<evidence type="ECO:0000313" key="12">
    <source>
        <dbReference type="Proteomes" id="UP000605805"/>
    </source>
</evidence>
<accession>A0A832YYZ1</accession>
<feature type="binding site" evidence="8">
    <location>
        <position position="124"/>
    </location>
    <ligand>
        <name>substrate</name>
    </ligand>
</feature>
<dbReference type="Gene3D" id="3.30.1020.10">
    <property type="entry name" value="Antioxidant, Horf6, Chain A, domain2"/>
    <property type="match status" value="1"/>
</dbReference>
<evidence type="ECO:0000256" key="2">
    <source>
        <dbReference type="ARBA" id="ARBA00022559"/>
    </source>
</evidence>
<evidence type="ECO:0000256" key="6">
    <source>
        <dbReference type="ARBA" id="ARBA00025719"/>
    </source>
</evidence>
<comment type="function">
    <text evidence="8">Thiol-specific peroxidase that catalyzes the reduction of hydrogen peroxide and organic hydroperoxides to water and alcohols, respectively. Plays a role in cell protection against oxidative stress by detoxifying peroxides.</text>
</comment>
<dbReference type="GO" id="GO:0005829">
    <property type="term" value="C:cytosol"/>
    <property type="evidence" value="ECO:0007669"/>
    <property type="project" value="TreeGrafter"/>
</dbReference>
<dbReference type="NCBIfam" id="NF009668">
    <property type="entry name" value="PRK13189.1"/>
    <property type="match status" value="1"/>
</dbReference>
<dbReference type="Gene3D" id="3.40.30.10">
    <property type="entry name" value="Glutaredoxin"/>
    <property type="match status" value="1"/>
</dbReference>
<comment type="similarity">
    <text evidence="6 8">Belongs to the peroxiredoxin family. Prx6 subfamily.</text>
</comment>
<evidence type="ECO:0000259" key="10">
    <source>
        <dbReference type="PROSITE" id="PS51352"/>
    </source>
</evidence>
<dbReference type="HAMAP" id="MF_00401">
    <property type="entry name" value="Peroxiredoxin"/>
    <property type="match status" value="1"/>
</dbReference>
<dbReference type="EC" id="1.11.1.24" evidence="8"/>
<dbReference type="InterPro" id="IPR000866">
    <property type="entry name" value="AhpC/TSA"/>
</dbReference>
<dbReference type="GO" id="GO:0042744">
    <property type="term" value="P:hydrogen peroxide catabolic process"/>
    <property type="evidence" value="ECO:0007669"/>
    <property type="project" value="TreeGrafter"/>
</dbReference>
<dbReference type="Proteomes" id="UP000605805">
    <property type="component" value="Unassembled WGS sequence"/>
</dbReference>
<proteinExistence type="inferred from homology"/>
<dbReference type="EMBL" id="DQTV01000064">
    <property type="protein sequence ID" value="HIP57102.1"/>
    <property type="molecule type" value="Genomic_DNA"/>
</dbReference>
<dbReference type="InterPro" id="IPR022915">
    <property type="entry name" value="Peroxiredoxin_TDXH"/>
</dbReference>
<evidence type="ECO:0000256" key="3">
    <source>
        <dbReference type="ARBA" id="ARBA00022862"/>
    </source>
</evidence>
<evidence type="ECO:0000256" key="7">
    <source>
        <dbReference type="ARBA" id="ARBA00064044"/>
    </source>
</evidence>
<dbReference type="GO" id="GO:0006979">
    <property type="term" value="P:response to oxidative stress"/>
    <property type="evidence" value="ECO:0007669"/>
    <property type="project" value="TreeGrafter"/>
</dbReference>
<dbReference type="PANTHER" id="PTHR10681:SF171">
    <property type="entry name" value="PEROXIREDOXIN 4"/>
    <property type="match status" value="1"/>
</dbReference>
<dbReference type="AlphaFoldDB" id="A0A832YYZ1"/>
<dbReference type="FunFam" id="3.30.1020.10:FF:000002">
    <property type="entry name" value="Peroxiredoxin"/>
    <property type="match status" value="1"/>
</dbReference>
<dbReference type="InterPro" id="IPR045020">
    <property type="entry name" value="PRX_1cys"/>
</dbReference>
<dbReference type="Pfam" id="PF00578">
    <property type="entry name" value="AhpC-TSA"/>
    <property type="match status" value="1"/>
</dbReference>
<sequence>MPIYAPSIGEKFPEIEVMTTHGKIKLPEYFKGKWFVLFSHPADFTPVCTTEFVAFAKRYEDFKKLNTELIGLSVDSTFSHIKWVEWIKEKLGIEIPFPIIADPKGEVAQKLGMLHAQSATHTVRAVIIVDPEGIIRAVLYYPQEVGRNMDEILRLVKALQVSSKYGVALPANWPNNELIGERAIVPPATTVSEAKERLQKYTCYDWWFCHREVPKEEAEEARRFLERVASRGK</sequence>
<evidence type="ECO:0000256" key="8">
    <source>
        <dbReference type="HAMAP-Rule" id="MF_00401"/>
    </source>
</evidence>
<dbReference type="CDD" id="cd03016">
    <property type="entry name" value="PRX_1cys"/>
    <property type="match status" value="1"/>
</dbReference>
<feature type="domain" description="Thioredoxin" evidence="10">
    <location>
        <begin position="6"/>
        <end position="161"/>
    </location>
</feature>